<evidence type="ECO:0000313" key="3">
    <source>
        <dbReference type="Proteomes" id="UP000703269"/>
    </source>
</evidence>
<gene>
    <name evidence="2" type="ORF">PsYK624_158050</name>
</gene>
<reference evidence="2 3" key="1">
    <citation type="submission" date="2021-08" db="EMBL/GenBank/DDBJ databases">
        <title>Draft Genome Sequence of Phanerochaete sordida strain YK-624.</title>
        <authorList>
            <person name="Mori T."/>
            <person name="Dohra H."/>
            <person name="Suzuki T."/>
            <person name="Kawagishi H."/>
            <person name="Hirai H."/>
        </authorList>
    </citation>
    <scope>NUCLEOTIDE SEQUENCE [LARGE SCALE GENOMIC DNA]</scope>
    <source>
        <strain evidence="2 3">YK-624</strain>
    </source>
</reference>
<feature type="region of interest" description="Disordered" evidence="1">
    <location>
        <begin position="1"/>
        <end position="56"/>
    </location>
</feature>
<name>A0A9P3LLB9_9APHY</name>
<evidence type="ECO:0000256" key="1">
    <source>
        <dbReference type="SAM" id="MobiDB-lite"/>
    </source>
</evidence>
<evidence type="ECO:0000313" key="2">
    <source>
        <dbReference type="EMBL" id="GJE99538.1"/>
    </source>
</evidence>
<dbReference type="AlphaFoldDB" id="A0A9P3LLB9"/>
<feature type="compositionally biased region" description="Basic and acidic residues" evidence="1">
    <location>
        <begin position="39"/>
        <end position="50"/>
    </location>
</feature>
<protein>
    <submittedName>
        <fullName evidence="2">Uncharacterized protein</fullName>
    </submittedName>
</protein>
<proteinExistence type="predicted"/>
<accession>A0A9P3LLB9</accession>
<organism evidence="2 3">
    <name type="scientific">Phanerochaete sordida</name>
    <dbReference type="NCBI Taxonomy" id="48140"/>
    <lineage>
        <taxon>Eukaryota</taxon>
        <taxon>Fungi</taxon>
        <taxon>Dikarya</taxon>
        <taxon>Basidiomycota</taxon>
        <taxon>Agaricomycotina</taxon>
        <taxon>Agaricomycetes</taxon>
        <taxon>Polyporales</taxon>
        <taxon>Phanerochaetaceae</taxon>
        <taxon>Phanerochaete</taxon>
    </lineage>
</organism>
<comment type="caution">
    <text evidence="2">The sequence shown here is derived from an EMBL/GenBank/DDBJ whole genome shotgun (WGS) entry which is preliminary data.</text>
</comment>
<feature type="compositionally biased region" description="Polar residues" evidence="1">
    <location>
        <begin position="28"/>
        <end position="38"/>
    </location>
</feature>
<keyword evidence="3" id="KW-1185">Reference proteome</keyword>
<dbReference type="Proteomes" id="UP000703269">
    <property type="component" value="Unassembled WGS sequence"/>
</dbReference>
<feature type="compositionally biased region" description="Basic residues" evidence="1">
    <location>
        <begin position="94"/>
        <end position="107"/>
    </location>
</feature>
<dbReference type="EMBL" id="BPQB01000112">
    <property type="protein sequence ID" value="GJE99538.1"/>
    <property type="molecule type" value="Genomic_DNA"/>
</dbReference>
<sequence length="107" mass="11834">MIDVSDRRSLRHPGPDRTLTTRRLQELIPSTPNTTPNRLSERPLAQEKDGITQSTGTGVSEVNAAAVTVPFSLAALNCALRTKIEGQSSEPRLPPRHKHRRFPVLFA</sequence>
<feature type="region of interest" description="Disordered" evidence="1">
    <location>
        <begin position="85"/>
        <end position="107"/>
    </location>
</feature>